<organism evidence="2 3">
    <name type="scientific">Mobiluncus curtisii</name>
    <dbReference type="NCBI Taxonomy" id="2051"/>
    <lineage>
        <taxon>Bacteria</taxon>
        <taxon>Bacillati</taxon>
        <taxon>Actinomycetota</taxon>
        <taxon>Actinomycetes</taxon>
        <taxon>Actinomycetales</taxon>
        <taxon>Actinomycetaceae</taxon>
        <taxon>Mobiluncus</taxon>
    </lineage>
</organism>
<name>A0A2X2YKC0_9ACTO</name>
<evidence type="ECO:0000256" key="1">
    <source>
        <dbReference type="SAM" id="Phobius"/>
    </source>
</evidence>
<dbReference type="EMBL" id="UASJ01000001">
    <property type="protein sequence ID" value="SQB64097.1"/>
    <property type="molecule type" value="Genomic_DNA"/>
</dbReference>
<accession>A0A2X2YKC0</accession>
<gene>
    <name evidence="2" type="ORF">NCTC11820_00428</name>
</gene>
<dbReference type="GeneID" id="55564424"/>
<keyword evidence="1" id="KW-0812">Transmembrane</keyword>
<dbReference type="Pfam" id="PF05857">
    <property type="entry name" value="TraX"/>
    <property type="match status" value="1"/>
</dbReference>
<dbReference type="OMA" id="CEVPYDL"/>
<protein>
    <submittedName>
        <fullName evidence="2">TraX protein</fullName>
    </submittedName>
</protein>
<feature type="transmembrane region" description="Helical" evidence="1">
    <location>
        <begin position="148"/>
        <end position="168"/>
    </location>
</feature>
<feature type="transmembrane region" description="Helical" evidence="1">
    <location>
        <begin position="174"/>
        <end position="191"/>
    </location>
</feature>
<keyword evidence="1" id="KW-0472">Membrane</keyword>
<feature type="transmembrane region" description="Helical" evidence="1">
    <location>
        <begin position="26"/>
        <end position="46"/>
    </location>
</feature>
<keyword evidence="1" id="KW-1133">Transmembrane helix</keyword>
<proteinExistence type="predicted"/>
<evidence type="ECO:0000313" key="2">
    <source>
        <dbReference type="EMBL" id="SQB64097.1"/>
    </source>
</evidence>
<feature type="transmembrane region" description="Helical" evidence="1">
    <location>
        <begin position="117"/>
        <end position="136"/>
    </location>
</feature>
<dbReference type="InterPro" id="IPR008875">
    <property type="entry name" value="TraX"/>
</dbReference>
<feature type="transmembrane region" description="Helical" evidence="1">
    <location>
        <begin position="58"/>
        <end position="79"/>
    </location>
</feature>
<dbReference type="Proteomes" id="UP000250245">
    <property type="component" value="Unassembled WGS sequence"/>
</dbReference>
<feature type="transmembrane region" description="Helical" evidence="1">
    <location>
        <begin position="91"/>
        <end position="111"/>
    </location>
</feature>
<dbReference type="RefSeq" id="WP_013188689.1">
    <property type="nucleotide sequence ID" value="NZ_CP068112.1"/>
</dbReference>
<feature type="transmembrane region" description="Helical" evidence="1">
    <location>
        <begin position="203"/>
        <end position="222"/>
    </location>
</feature>
<feature type="transmembrane region" description="Helical" evidence="1">
    <location>
        <begin position="234"/>
        <end position="256"/>
    </location>
</feature>
<reference evidence="2 3" key="1">
    <citation type="submission" date="2018-06" db="EMBL/GenBank/DDBJ databases">
        <authorList>
            <consortium name="Pathogen Informatics"/>
            <person name="Doyle S."/>
        </authorList>
    </citation>
    <scope>NUCLEOTIDE SEQUENCE [LARGE SCALE GENOMIC DNA]</scope>
    <source>
        <strain evidence="2 3">NCTC11820</strain>
    </source>
</reference>
<dbReference type="AlphaFoldDB" id="A0A2X2YKC0"/>
<sequence>MASSTNGVPETGPERLRGLSNFRLKVIAGVFLSFQVASTTVIPYFFGTDLKNNFGALTAVVLSEVVSWCAVPIYAWLLAEGFTWTANRWHYLWRLVILALVCEVPYDLVTFHRPVDWASQNPVFGLALALLVLILIDFIRRRWSGAQAWMGALAVAGAGVLWALLLHLGTRQGVINIGCLLIGFALIFYLLRLRENTMMMTAGLLGAVSLVTPAIGVAFLHYRNETLGYRNSNTRWFCYAVYPLLLMLGAAWGTLLV</sequence>
<evidence type="ECO:0000313" key="3">
    <source>
        <dbReference type="Proteomes" id="UP000250245"/>
    </source>
</evidence>